<name>A0A0M9ABZ8_9HYME</name>
<evidence type="ECO:0000313" key="1">
    <source>
        <dbReference type="EMBL" id="KOX81360.1"/>
    </source>
</evidence>
<gene>
    <name evidence="1" type="ORF">WN51_10693</name>
</gene>
<accession>A0A0M9ABZ8</accession>
<keyword evidence="2" id="KW-1185">Reference proteome</keyword>
<dbReference type="EMBL" id="KQ435687">
    <property type="protein sequence ID" value="KOX81360.1"/>
    <property type="molecule type" value="Genomic_DNA"/>
</dbReference>
<reference evidence="1 2" key="1">
    <citation type="submission" date="2015-07" db="EMBL/GenBank/DDBJ databases">
        <title>The genome of Melipona quadrifasciata.</title>
        <authorList>
            <person name="Pan H."/>
            <person name="Kapheim K."/>
        </authorList>
    </citation>
    <scope>NUCLEOTIDE SEQUENCE [LARGE SCALE GENOMIC DNA]</scope>
    <source>
        <strain evidence="1">0111107301</strain>
        <tissue evidence="1">Whole body</tissue>
    </source>
</reference>
<dbReference type="AlphaFoldDB" id="A0A0M9ABZ8"/>
<protein>
    <submittedName>
        <fullName evidence="1">Uncharacterized protein</fullName>
    </submittedName>
</protein>
<proteinExistence type="predicted"/>
<evidence type="ECO:0000313" key="2">
    <source>
        <dbReference type="Proteomes" id="UP000053105"/>
    </source>
</evidence>
<sequence length="606" mass="71308">MEIKSSSDTIMENRNVMMNITSMFENFPWTVLQQSSKGINVIKAINQLLSMYHPDDGIIAYERVLRALFILSENLDSDIQQQIISMVPLPKGVSNDKIKNLIYKIAELIKATNNKSLYQKIVMTPEESQMKTLNENSELHLNHNILIDTPQNLELHEKFVSSVPEVFKGFPPNEISTIHSHMNYMYNTLNYNIPYVKPHVNSKPNLSLNSNEQEELLKLQSNLNRFHTPHFLYNNNFYQNSTSGYQDFSKSVDDKYFQLSINKFNNWNQCNVVNMPQPLHETVKAILQDTAYLKKLYKSDIISNKQNKNEILNLKVTYDDRFVKTETNCKNRTDLYDNNVNKNSKKYGNLNKNKIFNIEEQKHFKQELKHEQAIQQDIYKMDVVHCEEEKKDTIIDIQTLEEDNFLMDNFMMHKKLKTSLQNFLKRIEQKTLIKFPTLPRTNPLYMVSPTSKCCKTVNQRNLEKNNQLDISTTLHTYPKPTQLEILHKNLNVVEQLLQHEPLIVTPQFTEHTATQSGLSNIYNIPYTWMRYNNWKQPTMKQLRLSQQFPFQTPKNKENSVLHYVKTMDIQCFTQDKSKQMKQNVQRKKLEDIVGKLKEIENSNMNN</sequence>
<organism evidence="1 2">
    <name type="scientific">Melipona quadrifasciata</name>
    <dbReference type="NCBI Taxonomy" id="166423"/>
    <lineage>
        <taxon>Eukaryota</taxon>
        <taxon>Metazoa</taxon>
        <taxon>Ecdysozoa</taxon>
        <taxon>Arthropoda</taxon>
        <taxon>Hexapoda</taxon>
        <taxon>Insecta</taxon>
        <taxon>Pterygota</taxon>
        <taxon>Neoptera</taxon>
        <taxon>Endopterygota</taxon>
        <taxon>Hymenoptera</taxon>
        <taxon>Apocrita</taxon>
        <taxon>Aculeata</taxon>
        <taxon>Apoidea</taxon>
        <taxon>Anthophila</taxon>
        <taxon>Apidae</taxon>
        <taxon>Melipona</taxon>
    </lineage>
</organism>
<dbReference type="Proteomes" id="UP000053105">
    <property type="component" value="Unassembled WGS sequence"/>
</dbReference>
<dbReference type="OrthoDB" id="7571459at2759"/>